<protein>
    <submittedName>
        <fullName evidence="3">Aspartate racemase</fullName>
    </submittedName>
</protein>
<dbReference type="AlphaFoldDB" id="A0A1H9VRS1"/>
<dbReference type="PANTHER" id="PTHR21198:SF7">
    <property type="entry name" value="ASPARTATE-GLUTAMATE RACEMASE FAMILY"/>
    <property type="match status" value="1"/>
</dbReference>
<dbReference type="EMBL" id="FOGT01000012">
    <property type="protein sequence ID" value="SES24510.1"/>
    <property type="molecule type" value="Genomic_DNA"/>
</dbReference>
<dbReference type="RefSeq" id="WP_093053747.1">
    <property type="nucleotide sequence ID" value="NZ_FOGT01000012.1"/>
</dbReference>
<dbReference type="GO" id="GO:0047661">
    <property type="term" value="F:amino-acid racemase activity"/>
    <property type="evidence" value="ECO:0007669"/>
    <property type="project" value="InterPro"/>
</dbReference>
<keyword evidence="2" id="KW-0413">Isomerase</keyword>
<dbReference type="Proteomes" id="UP000198571">
    <property type="component" value="Unassembled WGS sequence"/>
</dbReference>
<dbReference type="InterPro" id="IPR018187">
    <property type="entry name" value="Asp/Glu_racemase_AS_1"/>
</dbReference>
<dbReference type="Pfam" id="PF01177">
    <property type="entry name" value="Asp_Glu_race"/>
    <property type="match status" value="1"/>
</dbReference>
<reference evidence="4" key="1">
    <citation type="submission" date="2016-10" db="EMBL/GenBank/DDBJ databases">
        <authorList>
            <person name="Varghese N."/>
            <person name="Submissions S."/>
        </authorList>
    </citation>
    <scope>NUCLEOTIDE SEQUENCE [LARGE SCALE GENOMIC DNA]</scope>
    <source>
        <strain evidence="4">S9</strain>
    </source>
</reference>
<dbReference type="PANTHER" id="PTHR21198">
    <property type="entry name" value="GLUTAMATE RACEMASE"/>
    <property type="match status" value="1"/>
</dbReference>
<organism evidence="3 4">
    <name type="scientific">Salipaludibacillus aurantiacus</name>
    <dbReference type="NCBI Taxonomy" id="1601833"/>
    <lineage>
        <taxon>Bacteria</taxon>
        <taxon>Bacillati</taxon>
        <taxon>Bacillota</taxon>
        <taxon>Bacilli</taxon>
        <taxon>Bacillales</taxon>
        <taxon>Bacillaceae</taxon>
    </lineage>
</organism>
<dbReference type="NCBIfam" id="TIGR00035">
    <property type="entry name" value="asp_race"/>
    <property type="match status" value="1"/>
</dbReference>
<dbReference type="OrthoDB" id="9803739at2"/>
<evidence type="ECO:0000256" key="2">
    <source>
        <dbReference type="ARBA" id="ARBA00023235"/>
    </source>
</evidence>
<comment type="similarity">
    <text evidence="1">Belongs to the aspartate/glutamate racemases family.</text>
</comment>
<dbReference type="InterPro" id="IPR033134">
    <property type="entry name" value="Asp/Glu_racemase_AS_2"/>
</dbReference>
<keyword evidence="4" id="KW-1185">Reference proteome</keyword>
<dbReference type="InterPro" id="IPR004380">
    <property type="entry name" value="Asp_race"/>
</dbReference>
<dbReference type="InterPro" id="IPR015942">
    <property type="entry name" value="Asp/Glu/hydantoin_racemase"/>
</dbReference>
<dbReference type="InterPro" id="IPR001920">
    <property type="entry name" value="Asp/Glu_race"/>
</dbReference>
<dbReference type="Gene3D" id="3.40.50.1860">
    <property type="match status" value="2"/>
</dbReference>
<sequence>MSKIIGILGGMGPAATIDLFRKIVLNTKAETDQEHLPIFIYNNTKIPAVRESEKALNQLVISARILEKAGVDFIIMPCNTAHIWQDEIKEALTIPFYSMVDLTIETLLRDYKHKKVLLLATATTVDYGLYQKACQNTPLEIITPNAEEQKIINKTIKCVKAGKLEDNPYLKDLNRVLEKYYNESISSLIGGCTEIPLLFDYLKNDMTKIDPTLLLAKMSVKKAL</sequence>
<dbReference type="STRING" id="1601833.SAMN05518684_11260"/>
<evidence type="ECO:0000313" key="4">
    <source>
        <dbReference type="Proteomes" id="UP000198571"/>
    </source>
</evidence>
<accession>A0A1H9VRS1</accession>
<name>A0A1H9VRS1_9BACI</name>
<proteinExistence type="inferred from homology"/>
<gene>
    <name evidence="3" type="ORF">SAMN05518684_11260</name>
</gene>
<dbReference type="PROSITE" id="PS00924">
    <property type="entry name" value="ASP_GLU_RACEMASE_2"/>
    <property type="match status" value="1"/>
</dbReference>
<dbReference type="PROSITE" id="PS00923">
    <property type="entry name" value="ASP_GLU_RACEMASE_1"/>
    <property type="match status" value="1"/>
</dbReference>
<evidence type="ECO:0000256" key="1">
    <source>
        <dbReference type="ARBA" id="ARBA00007847"/>
    </source>
</evidence>
<evidence type="ECO:0000313" key="3">
    <source>
        <dbReference type="EMBL" id="SES24510.1"/>
    </source>
</evidence>
<dbReference type="SUPFAM" id="SSF53681">
    <property type="entry name" value="Aspartate/glutamate racemase"/>
    <property type="match status" value="2"/>
</dbReference>